<name>A0ACC1L9T3_9FUNG</name>
<gene>
    <name evidence="1" type="ORF">H4R21_002044</name>
</gene>
<organism evidence="1 2">
    <name type="scientific">Coemansia helicoidea</name>
    <dbReference type="NCBI Taxonomy" id="1286919"/>
    <lineage>
        <taxon>Eukaryota</taxon>
        <taxon>Fungi</taxon>
        <taxon>Fungi incertae sedis</taxon>
        <taxon>Zoopagomycota</taxon>
        <taxon>Kickxellomycotina</taxon>
        <taxon>Kickxellomycetes</taxon>
        <taxon>Kickxellales</taxon>
        <taxon>Kickxellaceae</taxon>
        <taxon>Coemansia</taxon>
    </lineage>
</organism>
<feature type="non-terminal residue" evidence="1">
    <location>
        <position position="1"/>
    </location>
</feature>
<protein>
    <submittedName>
        <fullName evidence="1">Uncharacterized protein</fullName>
    </submittedName>
</protein>
<comment type="caution">
    <text evidence="1">The sequence shown here is derived from an EMBL/GenBank/DDBJ whole genome shotgun (WGS) entry which is preliminary data.</text>
</comment>
<reference evidence="1" key="1">
    <citation type="submission" date="2022-07" db="EMBL/GenBank/DDBJ databases">
        <title>Phylogenomic reconstructions and comparative analyses of Kickxellomycotina fungi.</title>
        <authorList>
            <person name="Reynolds N.K."/>
            <person name="Stajich J.E."/>
            <person name="Barry K."/>
            <person name="Grigoriev I.V."/>
            <person name="Crous P."/>
            <person name="Smith M.E."/>
        </authorList>
    </citation>
    <scope>NUCLEOTIDE SEQUENCE</scope>
    <source>
        <strain evidence="1">BCRC 34780</strain>
    </source>
</reference>
<evidence type="ECO:0000313" key="1">
    <source>
        <dbReference type="EMBL" id="KAJ2803415.1"/>
    </source>
</evidence>
<sequence length="784" mass="85798">LKESQELYQNCEFISKKTRSIYAWRAALWVRFCKERSVDFAVTEDRLIEYLDWLFEIDLVNKINTKKSYVPDILRDHMGSVICLWRIQTGNNPDLVSPKEGSRYQAKWDEILRNHPRRERLVPPTFEQKGEQADAGLGPSGQARSHAGASTSYARDTQYPPQPQPRRQQHQQQQPFAGHLHPRHHPLPLLQQPQSQQQPQNHHSTRPSLHSYMQLSPYNPPHDPHAGSRLPAAHSPPGPAGLPEPTELGWQLEWLRDTSWAAGAARMLFTTAMATWVDAAHVAGLRLGDVYFASSAMAPSLPSVVRLQSLERARRVASPGSTSGSDQGDVRMGNSGAPHALAAAVEPLSDSLPPERLQRLTAANSGYYEDYHCIQRHKDIAALKCCIEYLPPGFDTGSILCEPVFNSLEFARFCEAMQRGAADELRALRYDLEVTASHAGGYGSAGHGVSPTFGHPAGGAATAQRSALPAIASPHTGDSIMSARSPHGESFSPIVSPSPPLAGVHDMARNPTLFMDIPPANADAAMADSPQPMARQEISRSMPSHSMEGWGDGFFHGAAPPPPPLTAPLAAIGGGSSNMSQLVARHRRARAPPTPHLASPSSAGTMVPLPGSPYSAVSPRSYWRSVQTHRTERSLSQASQSPRIGTLTAVGDQSMHTTLPPISHIAHVGSSATPPMHGARLHHHHQQYQHHQRPEFSRRETDPIRPAGALRRDSDSTIDNGAAMATGRDEPADSGAEVIAALREENASLRQRMHKLEVEVTQKQQEVQSWMSRIERQLTRGDDA</sequence>
<keyword evidence="2" id="KW-1185">Reference proteome</keyword>
<accession>A0ACC1L9T3</accession>
<dbReference type="EMBL" id="JANBUN010000483">
    <property type="protein sequence ID" value="KAJ2803415.1"/>
    <property type="molecule type" value="Genomic_DNA"/>
</dbReference>
<dbReference type="Proteomes" id="UP001140087">
    <property type="component" value="Unassembled WGS sequence"/>
</dbReference>
<proteinExistence type="predicted"/>
<evidence type="ECO:0000313" key="2">
    <source>
        <dbReference type="Proteomes" id="UP001140087"/>
    </source>
</evidence>